<dbReference type="PROSITE" id="PS00061">
    <property type="entry name" value="ADH_SHORT"/>
    <property type="match status" value="1"/>
</dbReference>
<dbReference type="InterPro" id="IPR020904">
    <property type="entry name" value="Sc_DH/Rdtase_CS"/>
</dbReference>
<dbReference type="SUPFAM" id="SSF51735">
    <property type="entry name" value="NAD(P)-binding Rossmann-fold domains"/>
    <property type="match status" value="1"/>
</dbReference>
<dbReference type="GO" id="GO:0016020">
    <property type="term" value="C:membrane"/>
    <property type="evidence" value="ECO:0007669"/>
    <property type="project" value="TreeGrafter"/>
</dbReference>
<dbReference type="InterPro" id="IPR036291">
    <property type="entry name" value="NAD(P)-bd_dom_sf"/>
</dbReference>
<name>A0A7Y0L9N6_9GAMM</name>
<evidence type="ECO:0000313" key="5">
    <source>
        <dbReference type="Proteomes" id="UP000568664"/>
    </source>
</evidence>
<keyword evidence="2" id="KW-0560">Oxidoreductase</keyword>
<comment type="similarity">
    <text evidence="1 3">Belongs to the short-chain dehydrogenases/reductases (SDR) family.</text>
</comment>
<dbReference type="Gene3D" id="3.40.50.720">
    <property type="entry name" value="NAD(P)-binding Rossmann-like Domain"/>
    <property type="match status" value="1"/>
</dbReference>
<evidence type="ECO:0000256" key="2">
    <source>
        <dbReference type="ARBA" id="ARBA00023002"/>
    </source>
</evidence>
<dbReference type="PANTHER" id="PTHR44196:SF1">
    <property type="entry name" value="DEHYDROGENASE_REDUCTASE SDR FAMILY MEMBER 7B"/>
    <property type="match status" value="1"/>
</dbReference>
<dbReference type="PRINTS" id="PR00081">
    <property type="entry name" value="GDHRDH"/>
</dbReference>
<comment type="caution">
    <text evidence="4">The sequence shown here is derived from an EMBL/GenBank/DDBJ whole genome shotgun (WGS) entry which is preliminary data.</text>
</comment>
<gene>
    <name evidence="4" type="ORF">HII17_02080</name>
</gene>
<dbReference type="InterPro" id="IPR002347">
    <property type="entry name" value="SDR_fam"/>
</dbReference>
<evidence type="ECO:0000313" key="4">
    <source>
        <dbReference type="EMBL" id="NMP30337.1"/>
    </source>
</evidence>
<dbReference type="GO" id="GO:0016491">
    <property type="term" value="F:oxidoreductase activity"/>
    <property type="evidence" value="ECO:0007669"/>
    <property type="project" value="UniProtKB-KW"/>
</dbReference>
<reference evidence="4 5" key="1">
    <citation type="submission" date="2020-04" db="EMBL/GenBank/DDBJ databases">
        <title>Thalassotalea sp. M1531, isolated from the surface of marine red alga.</title>
        <authorList>
            <person name="Pang L."/>
            <person name="Lu D.-C."/>
        </authorList>
    </citation>
    <scope>NUCLEOTIDE SEQUENCE [LARGE SCALE GENOMIC DNA]</scope>
    <source>
        <strain evidence="4 5">M1531</strain>
    </source>
</reference>
<accession>A0A7Y0L9N6</accession>
<dbReference type="CDD" id="cd05233">
    <property type="entry name" value="SDR_c"/>
    <property type="match status" value="1"/>
</dbReference>
<organism evidence="4 5">
    <name type="scientific">Thalassotalea algicola</name>
    <dbReference type="NCBI Taxonomy" id="2716224"/>
    <lineage>
        <taxon>Bacteria</taxon>
        <taxon>Pseudomonadati</taxon>
        <taxon>Pseudomonadota</taxon>
        <taxon>Gammaproteobacteria</taxon>
        <taxon>Alteromonadales</taxon>
        <taxon>Colwelliaceae</taxon>
        <taxon>Thalassotalea</taxon>
    </lineage>
</organism>
<evidence type="ECO:0000256" key="3">
    <source>
        <dbReference type="RuleBase" id="RU000363"/>
    </source>
</evidence>
<dbReference type="NCBIfam" id="NF004196">
    <property type="entry name" value="PRK05650.1"/>
    <property type="match status" value="1"/>
</dbReference>
<dbReference type="Proteomes" id="UP000568664">
    <property type="component" value="Unassembled WGS sequence"/>
</dbReference>
<dbReference type="PRINTS" id="PR00080">
    <property type="entry name" value="SDRFAMILY"/>
</dbReference>
<sequence length="271" mass="30261">MQKYIIVTGGASGLGLALAKRWAKAGAFVCIADINDEAANIALSELQTINNECFYQHCDVTKLKDIQQLKQTALDKWPQVDMIVNNAGVATADRIEDESISQWQWVLEINLLAAVKVSQVFTPLFKLQQQGYFLNVASQAGITPIPYMASYNASKAAMVSLSETLRLELADDNICVSVLCPGFFKTNLGDSLKTKLTNMKSMLGRVFESAEITSEQVAEQAYQAVTKRKFMILTHSEGKKVFRFKQWLPIHWYLAMVLKQTAKLRARVGKE</sequence>
<protein>
    <submittedName>
        <fullName evidence="4">SDR family oxidoreductase</fullName>
    </submittedName>
</protein>
<dbReference type="Pfam" id="PF00106">
    <property type="entry name" value="adh_short"/>
    <property type="match status" value="1"/>
</dbReference>
<dbReference type="RefSeq" id="WP_169073656.1">
    <property type="nucleotide sequence ID" value="NZ_JABBXH010000001.1"/>
</dbReference>
<dbReference type="EMBL" id="JABBXH010000001">
    <property type="protein sequence ID" value="NMP30337.1"/>
    <property type="molecule type" value="Genomic_DNA"/>
</dbReference>
<keyword evidence="5" id="KW-1185">Reference proteome</keyword>
<proteinExistence type="inferred from homology"/>
<evidence type="ECO:0000256" key="1">
    <source>
        <dbReference type="ARBA" id="ARBA00006484"/>
    </source>
</evidence>
<dbReference type="PANTHER" id="PTHR44196">
    <property type="entry name" value="DEHYDROGENASE/REDUCTASE SDR FAMILY MEMBER 7B"/>
    <property type="match status" value="1"/>
</dbReference>
<dbReference type="AlphaFoldDB" id="A0A7Y0L9N6"/>